<proteinExistence type="predicted"/>
<organism evidence="1">
    <name type="scientific">Thermosporothrix sp. COM3</name>
    <dbReference type="NCBI Taxonomy" id="2490863"/>
    <lineage>
        <taxon>Bacteria</taxon>
        <taxon>Bacillati</taxon>
        <taxon>Chloroflexota</taxon>
        <taxon>Ktedonobacteria</taxon>
        <taxon>Ktedonobacterales</taxon>
        <taxon>Thermosporotrichaceae</taxon>
        <taxon>Thermosporothrix</taxon>
    </lineage>
</organism>
<evidence type="ECO:0000313" key="1">
    <source>
        <dbReference type="EMBL" id="BBH86411.1"/>
    </source>
</evidence>
<name>A0A455SGF7_9CHLR</name>
<reference evidence="1" key="1">
    <citation type="submission" date="2018-12" db="EMBL/GenBank/DDBJ databases">
        <title>Novel natural products biosynthetic potential of the class Ktedonobacteria.</title>
        <authorList>
            <person name="Zheng Y."/>
            <person name="Saitou A."/>
            <person name="Wang C.M."/>
            <person name="Toyoda A."/>
            <person name="Minakuchi Y."/>
            <person name="Sekiguchi Y."/>
            <person name="Ueda K."/>
            <person name="Takano H."/>
            <person name="Sakai Y."/>
            <person name="Yokota A."/>
            <person name="Yabe S."/>
        </authorList>
    </citation>
    <scope>NUCLEOTIDE SEQUENCE</scope>
    <source>
        <strain evidence="1">COM3</strain>
    </source>
</reference>
<dbReference type="AlphaFoldDB" id="A0A455SGF7"/>
<gene>
    <name evidence="1" type="ORF">KTC_11620</name>
</gene>
<accession>A0A455SGF7</accession>
<protein>
    <submittedName>
        <fullName evidence="1">Uncharacterized protein</fullName>
    </submittedName>
</protein>
<dbReference type="EMBL" id="AP019376">
    <property type="protein sequence ID" value="BBH86411.1"/>
    <property type="molecule type" value="Genomic_DNA"/>
</dbReference>
<sequence>MSKINLKKWGKIIDGLNEGDAGIIVRVVSEKGKYPCQTCWKALQERGRRLKQVGRKAPIDVWIYRRNPDTGVIELGKILKDIFGRKSPGDQ</sequence>